<gene>
    <name evidence="7" type="ORF">Gferi_13915</name>
</gene>
<evidence type="ECO:0000313" key="7">
    <source>
        <dbReference type="EMBL" id="AOT70572.1"/>
    </source>
</evidence>
<organism evidence="7 8">
    <name type="scientific">Geosporobacter ferrireducens</name>
    <dbReference type="NCBI Taxonomy" id="1424294"/>
    <lineage>
        <taxon>Bacteria</taxon>
        <taxon>Bacillati</taxon>
        <taxon>Bacillota</taxon>
        <taxon>Clostridia</taxon>
        <taxon>Peptostreptococcales</taxon>
        <taxon>Thermotaleaceae</taxon>
        <taxon>Geosporobacter</taxon>
    </lineage>
</organism>
<feature type="domain" description="ABC transmembrane type-2" evidence="6">
    <location>
        <begin position="42"/>
        <end position="265"/>
    </location>
</feature>
<evidence type="ECO:0000259" key="6">
    <source>
        <dbReference type="PROSITE" id="PS51012"/>
    </source>
</evidence>
<dbReference type="PRINTS" id="PR00164">
    <property type="entry name" value="ABC2TRNSPORT"/>
</dbReference>
<dbReference type="PANTHER" id="PTHR43229:SF6">
    <property type="entry name" value="ABC-TYPE MULTIDRUG TRANSPORT SYSTEM, PERMEASE COMPONENT"/>
    <property type="match status" value="1"/>
</dbReference>
<dbReference type="InterPro" id="IPR047817">
    <property type="entry name" value="ABC2_TM_bact-type"/>
</dbReference>
<dbReference type="InterPro" id="IPR013525">
    <property type="entry name" value="ABC2_TM"/>
</dbReference>
<dbReference type="InterPro" id="IPR000412">
    <property type="entry name" value="ABC_2_transport"/>
</dbReference>
<feature type="transmembrane region" description="Helical" evidence="5">
    <location>
        <begin position="240"/>
        <end position="262"/>
    </location>
</feature>
<keyword evidence="4 5" id="KW-0472">Membrane</keyword>
<feature type="transmembrane region" description="Helical" evidence="5">
    <location>
        <begin position="123"/>
        <end position="144"/>
    </location>
</feature>
<dbReference type="AlphaFoldDB" id="A0A1D8GI82"/>
<proteinExistence type="inferred from homology"/>
<feature type="transmembrane region" description="Helical" evidence="5">
    <location>
        <begin position="72"/>
        <end position="92"/>
    </location>
</feature>
<keyword evidence="3 5" id="KW-1133">Transmembrane helix</keyword>
<evidence type="ECO:0000256" key="4">
    <source>
        <dbReference type="ARBA" id="ARBA00023136"/>
    </source>
</evidence>
<keyword evidence="5" id="KW-1003">Cell membrane</keyword>
<dbReference type="EMBL" id="CP017269">
    <property type="protein sequence ID" value="AOT70572.1"/>
    <property type="molecule type" value="Genomic_DNA"/>
</dbReference>
<evidence type="ECO:0000313" key="8">
    <source>
        <dbReference type="Proteomes" id="UP000095743"/>
    </source>
</evidence>
<evidence type="ECO:0000256" key="5">
    <source>
        <dbReference type="RuleBase" id="RU361157"/>
    </source>
</evidence>
<dbReference type="RefSeq" id="WP_069977456.1">
    <property type="nucleotide sequence ID" value="NZ_CP017269.1"/>
</dbReference>
<reference evidence="7 8" key="1">
    <citation type="submission" date="2016-09" db="EMBL/GenBank/DDBJ databases">
        <title>Genomic analysis reveals versatility of anaerobic energy metabolism of Geosporobacter ferrireducens IRF9 of phylum Firmicutes.</title>
        <authorList>
            <person name="Kim S.-J."/>
        </authorList>
    </citation>
    <scope>NUCLEOTIDE SEQUENCE [LARGE SCALE GENOMIC DNA]</scope>
    <source>
        <strain evidence="7 8">IRF9</strain>
    </source>
</reference>
<feature type="transmembrane region" description="Helical" evidence="5">
    <location>
        <begin position="150"/>
        <end position="174"/>
    </location>
</feature>
<dbReference type="Proteomes" id="UP000095743">
    <property type="component" value="Chromosome"/>
</dbReference>
<evidence type="ECO:0000256" key="2">
    <source>
        <dbReference type="ARBA" id="ARBA00022692"/>
    </source>
</evidence>
<sequence>MSNKFLKNNRTSNMFFTEYILRFLRATLYSYKALFAWLEPKIYILTKIVSPLFQIIFFTYLGSYYIKGSGNLYYIIGNAVQISAISAINGVAMTVASERTEGTLALILGTPANRVRIFVSRSALHIIDGLITTGIGFLFGYVFLNLSFNNVNIFLVLCCIFITIFSMSGLGLLIGSFGLALREVNLLSNLIYYILLVCCGVNFPVTSLPSLIQKFAYILPLTHGLEAIRKVMIGYDFQQIKILLVEEFFIGTIYLILGYIFFRILELNSKHAGSIDLY</sequence>
<dbReference type="Pfam" id="PF01061">
    <property type="entry name" value="ABC2_membrane"/>
    <property type="match status" value="1"/>
</dbReference>
<dbReference type="KEGG" id="gfe:Gferi_13915"/>
<dbReference type="PROSITE" id="PS51012">
    <property type="entry name" value="ABC_TM2"/>
    <property type="match status" value="1"/>
</dbReference>
<dbReference type="InterPro" id="IPR051784">
    <property type="entry name" value="Nod_factor_ABC_transporter"/>
</dbReference>
<comment type="similarity">
    <text evidence="5">Belongs to the ABC-2 integral membrane protein family.</text>
</comment>
<keyword evidence="2 5" id="KW-0812">Transmembrane</keyword>
<keyword evidence="8" id="KW-1185">Reference proteome</keyword>
<feature type="transmembrane region" description="Helical" evidence="5">
    <location>
        <begin position="42"/>
        <end position="66"/>
    </location>
</feature>
<name>A0A1D8GI82_9FIRM</name>
<dbReference type="PANTHER" id="PTHR43229">
    <property type="entry name" value="NODULATION PROTEIN J"/>
    <property type="match status" value="1"/>
</dbReference>
<dbReference type="GO" id="GO:0140359">
    <property type="term" value="F:ABC-type transporter activity"/>
    <property type="evidence" value="ECO:0007669"/>
    <property type="project" value="InterPro"/>
</dbReference>
<keyword evidence="5" id="KW-0813">Transport</keyword>
<evidence type="ECO:0000256" key="3">
    <source>
        <dbReference type="ARBA" id="ARBA00022989"/>
    </source>
</evidence>
<dbReference type="PIRSF" id="PIRSF006648">
    <property type="entry name" value="DrrB"/>
    <property type="match status" value="1"/>
</dbReference>
<comment type="subcellular location">
    <subcellularLocation>
        <location evidence="5">Cell membrane</location>
        <topology evidence="5">Multi-pass membrane protein</topology>
    </subcellularLocation>
    <subcellularLocation>
        <location evidence="1">Membrane</location>
        <topology evidence="1">Multi-pass membrane protein</topology>
    </subcellularLocation>
</comment>
<dbReference type="STRING" id="1424294.Gferi_13915"/>
<protein>
    <recommendedName>
        <fullName evidence="5">Transport permease protein</fullName>
    </recommendedName>
</protein>
<accession>A0A1D8GI82</accession>
<feature type="transmembrane region" description="Helical" evidence="5">
    <location>
        <begin position="186"/>
        <end position="205"/>
    </location>
</feature>
<dbReference type="GO" id="GO:0043190">
    <property type="term" value="C:ATP-binding cassette (ABC) transporter complex"/>
    <property type="evidence" value="ECO:0007669"/>
    <property type="project" value="InterPro"/>
</dbReference>
<evidence type="ECO:0000256" key="1">
    <source>
        <dbReference type="ARBA" id="ARBA00004141"/>
    </source>
</evidence>
<dbReference type="OrthoDB" id="1414986at2"/>